<reference evidence="1 2" key="2">
    <citation type="journal article" date="2022" name="Mol. Ecol. Resour.">
        <title>The genomes of chicory, endive, great burdock and yacon provide insights into Asteraceae paleo-polyploidization history and plant inulin production.</title>
        <authorList>
            <person name="Fan W."/>
            <person name="Wang S."/>
            <person name="Wang H."/>
            <person name="Wang A."/>
            <person name="Jiang F."/>
            <person name="Liu H."/>
            <person name="Zhao H."/>
            <person name="Xu D."/>
            <person name="Zhang Y."/>
        </authorList>
    </citation>
    <scope>NUCLEOTIDE SEQUENCE [LARGE SCALE GENOMIC DNA]</scope>
    <source>
        <strain evidence="2">cv. Punajuju</strain>
        <tissue evidence="1">Leaves</tissue>
    </source>
</reference>
<sequence length="85" mass="10209">MHEVFDIHLSNSFVWPTYILFLSLNLFHFIFQPYPSLQEKIQIKLLYFSDSFRANEFNSVKPPTLRKIMTINIIIIIQPLFFNKT</sequence>
<organism evidence="1 2">
    <name type="scientific">Cichorium intybus</name>
    <name type="common">Chicory</name>
    <dbReference type="NCBI Taxonomy" id="13427"/>
    <lineage>
        <taxon>Eukaryota</taxon>
        <taxon>Viridiplantae</taxon>
        <taxon>Streptophyta</taxon>
        <taxon>Embryophyta</taxon>
        <taxon>Tracheophyta</taxon>
        <taxon>Spermatophyta</taxon>
        <taxon>Magnoliopsida</taxon>
        <taxon>eudicotyledons</taxon>
        <taxon>Gunneridae</taxon>
        <taxon>Pentapetalae</taxon>
        <taxon>asterids</taxon>
        <taxon>campanulids</taxon>
        <taxon>Asterales</taxon>
        <taxon>Asteraceae</taxon>
        <taxon>Cichorioideae</taxon>
        <taxon>Cichorieae</taxon>
        <taxon>Cichoriinae</taxon>
        <taxon>Cichorium</taxon>
    </lineage>
</organism>
<evidence type="ECO:0000313" key="1">
    <source>
        <dbReference type="EMBL" id="KAI3721349.1"/>
    </source>
</evidence>
<proteinExistence type="predicted"/>
<evidence type="ECO:0000313" key="2">
    <source>
        <dbReference type="Proteomes" id="UP001055811"/>
    </source>
</evidence>
<protein>
    <submittedName>
        <fullName evidence="1">Uncharacterized protein</fullName>
    </submittedName>
</protein>
<dbReference type="EMBL" id="CM042014">
    <property type="protein sequence ID" value="KAI3721349.1"/>
    <property type="molecule type" value="Genomic_DNA"/>
</dbReference>
<name>A0ACB9BFQ9_CICIN</name>
<keyword evidence="2" id="KW-1185">Reference proteome</keyword>
<comment type="caution">
    <text evidence="1">The sequence shown here is derived from an EMBL/GenBank/DDBJ whole genome shotgun (WGS) entry which is preliminary data.</text>
</comment>
<reference evidence="2" key="1">
    <citation type="journal article" date="2022" name="Mol. Ecol. Resour.">
        <title>The genomes of chicory, endive, great burdock and yacon provide insights into Asteraceae palaeo-polyploidization history and plant inulin production.</title>
        <authorList>
            <person name="Fan W."/>
            <person name="Wang S."/>
            <person name="Wang H."/>
            <person name="Wang A."/>
            <person name="Jiang F."/>
            <person name="Liu H."/>
            <person name="Zhao H."/>
            <person name="Xu D."/>
            <person name="Zhang Y."/>
        </authorList>
    </citation>
    <scope>NUCLEOTIDE SEQUENCE [LARGE SCALE GENOMIC DNA]</scope>
    <source>
        <strain evidence="2">cv. Punajuju</strain>
    </source>
</reference>
<dbReference type="Proteomes" id="UP001055811">
    <property type="component" value="Linkage Group LG06"/>
</dbReference>
<gene>
    <name evidence="1" type="ORF">L2E82_32358</name>
</gene>
<accession>A0ACB9BFQ9</accession>